<evidence type="ECO:0000313" key="2">
    <source>
        <dbReference type="Proteomes" id="UP000019593"/>
    </source>
</evidence>
<sequence length="80" mass="8627">MPVRLRCCGGRASVVLRPRCCRLGSGPGTKGASARKPDGPDRVAAAHKAFGPRGQPWCRPWRARPSFYPAEKRSLSPGRG</sequence>
<protein>
    <submittedName>
        <fullName evidence="1">Uncharacterized protein</fullName>
    </submittedName>
</protein>
<dbReference type="KEGG" id="red:roselon_02781"/>
<dbReference type="EMBL" id="CP004372">
    <property type="protein sequence ID" value="AHM05079.1"/>
    <property type="molecule type" value="Genomic_DNA"/>
</dbReference>
<dbReference type="AlphaFoldDB" id="W8RV50"/>
<accession>W8RV50</accession>
<dbReference type="STRING" id="1294273.roselon_02781"/>
<dbReference type="Proteomes" id="UP000019593">
    <property type="component" value="Chromosome"/>
</dbReference>
<proteinExistence type="predicted"/>
<dbReference type="HOGENOM" id="CLU_2587520_0_0_5"/>
<gene>
    <name evidence="1" type="ORF">roselon_02781</name>
</gene>
<keyword evidence="2" id="KW-1185">Reference proteome</keyword>
<reference evidence="1 2" key="1">
    <citation type="submission" date="2013-03" db="EMBL/GenBank/DDBJ databases">
        <authorList>
            <person name="Fiebig A."/>
            <person name="Goeker M."/>
            <person name="Klenk H.-P.P."/>
        </authorList>
    </citation>
    <scope>NUCLEOTIDE SEQUENCE [LARGE SCALE GENOMIC DNA]</scope>
    <source>
        <strain evidence="2">DSM 19469</strain>
    </source>
</reference>
<name>W8RV50_9RHOB</name>
<evidence type="ECO:0000313" key="1">
    <source>
        <dbReference type="EMBL" id="AHM05079.1"/>
    </source>
</evidence>
<organism evidence="1 2">
    <name type="scientific">Roseicyclus elongatus DSM 19469</name>
    <dbReference type="NCBI Taxonomy" id="1294273"/>
    <lineage>
        <taxon>Bacteria</taxon>
        <taxon>Pseudomonadati</taxon>
        <taxon>Pseudomonadota</taxon>
        <taxon>Alphaproteobacteria</taxon>
        <taxon>Rhodobacterales</taxon>
        <taxon>Roseobacteraceae</taxon>
        <taxon>Roseicyclus</taxon>
    </lineage>
</organism>